<gene>
    <name evidence="1" type="ORF">OH818_01525</name>
</gene>
<evidence type="ECO:0000313" key="1">
    <source>
        <dbReference type="EMBL" id="WAP69043.1"/>
    </source>
</evidence>
<name>A0ABY7C2Q5_9HYPH</name>
<reference evidence="1" key="1">
    <citation type="submission" date="2022-12" db="EMBL/GenBank/DDBJ databases">
        <title>Jiella pelagia sp. nov., isolated from phosphonate enriched culture of Northwest Pacific surface seawater.</title>
        <authorList>
            <person name="Shin D.Y."/>
            <person name="Hwang C.Y."/>
        </authorList>
    </citation>
    <scope>NUCLEOTIDE SEQUENCE</scope>
    <source>
        <strain evidence="1">HL-NP1</strain>
    </source>
</reference>
<sequence>MERKDIRKAFKSALEGKTQAGFKVFTSRAQALSPSDLPCIVVYSRSEAVEEYNAAPLEYKRTVSIAIEIIANGLRELDDALDDIAEDVERVVFSDDTLGGACSDIRLSQVEMDITSEGDTPIGSCRLTFDCIYYKEAPQDLSGALDNFDKAHLRYDISPSDGSNEAEDEVIMPQ</sequence>
<proteinExistence type="predicted"/>
<dbReference type="Proteomes" id="UP001164020">
    <property type="component" value="Chromosome"/>
</dbReference>
<dbReference type="RefSeq" id="WP_268881480.1">
    <property type="nucleotide sequence ID" value="NZ_CP114029.1"/>
</dbReference>
<accession>A0ABY7C2Q5</accession>
<keyword evidence="2" id="KW-1185">Reference proteome</keyword>
<dbReference type="Gene3D" id="3.30.70.1700">
    <property type="entry name" value="Phage minor tail protein U"/>
    <property type="match status" value="1"/>
</dbReference>
<evidence type="ECO:0000313" key="2">
    <source>
        <dbReference type="Proteomes" id="UP001164020"/>
    </source>
</evidence>
<dbReference type="InterPro" id="IPR038512">
    <property type="entry name" value="GpU-like_sf"/>
</dbReference>
<dbReference type="EMBL" id="CP114029">
    <property type="protein sequence ID" value="WAP69043.1"/>
    <property type="molecule type" value="Genomic_DNA"/>
</dbReference>
<protein>
    <submittedName>
        <fullName evidence="1">Uncharacterized protein</fullName>
    </submittedName>
</protein>
<organism evidence="1 2">
    <name type="scientific">Jiella pelagia</name>
    <dbReference type="NCBI Taxonomy" id="2986949"/>
    <lineage>
        <taxon>Bacteria</taxon>
        <taxon>Pseudomonadati</taxon>
        <taxon>Pseudomonadota</taxon>
        <taxon>Alphaproteobacteria</taxon>
        <taxon>Hyphomicrobiales</taxon>
        <taxon>Aurantimonadaceae</taxon>
        <taxon>Jiella</taxon>
    </lineage>
</organism>